<gene>
    <name evidence="1" type="ORF">EMCG_04990</name>
</gene>
<accession>A0A0G2IY54</accession>
<reference evidence="2" key="1">
    <citation type="journal article" date="2015" name="PLoS Genet.">
        <title>The dynamic genome and transcriptome of the human fungal pathogen Blastomyces and close relative Emmonsia.</title>
        <authorList>
            <person name="Munoz J.F."/>
            <person name="Gauthier G.M."/>
            <person name="Desjardins C.A."/>
            <person name="Gallo J.E."/>
            <person name="Holder J."/>
            <person name="Sullivan T.D."/>
            <person name="Marty A.J."/>
            <person name="Carmen J.C."/>
            <person name="Chen Z."/>
            <person name="Ding L."/>
            <person name="Gujja S."/>
            <person name="Magrini V."/>
            <person name="Misas E."/>
            <person name="Mitreva M."/>
            <person name="Priest M."/>
            <person name="Saif S."/>
            <person name="Whiston E.A."/>
            <person name="Young S."/>
            <person name="Zeng Q."/>
            <person name="Goldman W.E."/>
            <person name="Mardis E.R."/>
            <person name="Taylor J.W."/>
            <person name="McEwen J.G."/>
            <person name="Clay O.K."/>
            <person name="Klein B.S."/>
            <person name="Cuomo C.A."/>
        </authorList>
    </citation>
    <scope>NUCLEOTIDE SEQUENCE [LARGE SCALE GENOMIC DNA]</scope>
    <source>
        <strain evidence="2">UAMH 3008</strain>
    </source>
</reference>
<protein>
    <submittedName>
        <fullName evidence="1">Uncharacterized protein</fullName>
    </submittedName>
</protein>
<proteinExistence type="predicted"/>
<dbReference type="VEuPathDB" id="FungiDB:EMCG_04990"/>
<dbReference type="Proteomes" id="UP000034164">
    <property type="component" value="Unassembled WGS sequence"/>
</dbReference>
<name>A0A0G2IY54_9EURO</name>
<organism evidence="1 2">
    <name type="scientific">[Emmonsia] crescens</name>
    <dbReference type="NCBI Taxonomy" id="73230"/>
    <lineage>
        <taxon>Eukaryota</taxon>
        <taxon>Fungi</taxon>
        <taxon>Dikarya</taxon>
        <taxon>Ascomycota</taxon>
        <taxon>Pezizomycotina</taxon>
        <taxon>Eurotiomycetes</taxon>
        <taxon>Eurotiomycetidae</taxon>
        <taxon>Onygenales</taxon>
        <taxon>Ajellomycetaceae</taxon>
        <taxon>Emergomyces</taxon>
    </lineage>
</organism>
<dbReference type="EMBL" id="LCZI01001562">
    <property type="protein sequence ID" value="KKZ60279.1"/>
    <property type="molecule type" value="Genomic_DNA"/>
</dbReference>
<dbReference type="AlphaFoldDB" id="A0A0G2IY54"/>
<evidence type="ECO:0000313" key="1">
    <source>
        <dbReference type="EMBL" id="KKZ60279.1"/>
    </source>
</evidence>
<evidence type="ECO:0000313" key="2">
    <source>
        <dbReference type="Proteomes" id="UP000034164"/>
    </source>
</evidence>
<sequence length="69" mass="7730">MDICLVDIIQPSSQPVSSVTHSAGAVGHGRAKLLNSHQSQTCELWYSGLCKKCLREPHRIAVRVKFFMY</sequence>
<comment type="caution">
    <text evidence="1">The sequence shown here is derived from an EMBL/GenBank/DDBJ whole genome shotgun (WGS) entry which is preliminary data.</text>
</comment>